<dbReference type="EMBL" id="CU459003">
    <property type="protein sequence ID" value="CAM77044.1"/>
    <property type="molecule type" value="Genomic_DNA"/>
</dbReference>
<dbReference type="Gene3D" id="1.10.3210.10">
    <property type="entry name" value="Hypothetical protein af1432"/>
    <property type="match status" value="1"/>
</dbReference>
<name>A4U2D7_9PROT</name>
<accession>A4U2D7</accession>
<protein>
    <submittedName>
        <fullName evidence="1">Uncharacterized protein</fullName>
    </submittedName>
</protein>
<evidence type="ECO:0000313" key="1">
    <source>
        <dbReference type="EMBL" id="CAM77044.1"/>
    </source>
</evidence>
<organism evidence="1">
    <name type="scientific">Magnetospirillum gryphiswaldense</name>
    <dbReference type="NCBI Taxonomy" id="55518"/>
    <lineage>
        <taxon>Bacteria</taxon>
        <taxon>Pseudomonadati</taxon>
        <taxon>Pseudomonadota</taxon>
        <taxon>Alphaproteobacteria</taxon>
        <taxon>Rhodospirillales</taxon>
        <taxon>Rhodospirillaceae</taxon>
        <taxon>Magnetospirillum</taxon>
    </lineage>
</organism>
<dbReference type="SUPFAM" id="SSF109604">
    <property type="entry name" value="HD-domain/PDEase-like"/>
    <property type="match status" value="1"/>
</dbReference>
<gene>
    <name evidence="1" type="ORF">MGR_3547</name>
</gene>
<dbReference type="AlphaFoldDB" id="A4U2D7"/>
<dbReference type="RefSeq" id="WP_199791995.1">
    <property type="nucleotide sequence ID" value="NZ_CP027527.1"/>
</dbReference>
<reference evidence="1" key="1">
    <citation type="journal article" date="2007" name="J. Bacteriol.">
        <title>Comparative genome analysis of four magnetotactic bacteria reveals a complex set of group-specific genes implicated in magnetosome biomineralization and function.</title>
        <authorList>
            <person name="Richter M."/>
            <person name="Kube M."/>
            <person name="Bazylinski D.A."/>
            <person name="Lombardot T."/>
            <person name="Gloeckner F.O."/>
            <person name="Reinhardt R."/>
            <person name="Schueler D."/>
        </authorList>
    </citation>
    <scope>NUCLEOTIDE SEQUENCE</scope>
    <source>
        <strain evidence="1">MSR-1</strain>
    </source>
</reference>
<sequence length="92" mass="10292">MTQARAWVLLRSKRRFDLLNPTPLDWELSDLAEGEARTFRWGGSSVWDWPLSVAQHSLLTLEIHRAAAPTGLSTALELANLVHDGAELSTLR</sequence>
<proteinExistence type="predicted"/>